<dbReference type="GO" id="GO:0004527">
    <property type="term" value="F:exonuclease activity"/>
    <property type="evidence" value="ECO:0007669"/>
    <property type="project" value="UniProtKB-KW"/>
</dbReference>
<evidence type="ECO:0000259" key="6">
    <source>
        <dbReference type="Pfam" id="PF00149"/>
    </source>
</evidence>
<dbReference type="InterPro" id="IPR004843">
    <property type="entry name" value="Calcineurin-like_PHP"/>
</dbReference>
<gene>
    <name evidence="7" type="ORF">FRX94_01085</name>
</gene>
<evidence type="ECO:0000313" key="8">
    <source>
        <dbReference type="Proteomes" id="UP000320791"/>
    </source>
</evidence>
<dbReference type="EMBL" id="VOHM01000002">
    <property type="protein sequence ID" value="TWT28815.1"/>
    <property type="molecule type" value="Genomic_DNA"/>
</dbReference>
<dbReference type="InterPro" id="IPR050535">
    <property type="entry name" value="DNA_Repair-Maintenance_Comp"/>
</dbReference>
<keyword evidence="8" id="KW-1185">Reference proteome</keyword>
<dbReference type="InterPro" id="IPR014577">
    <property type="entry name" value="UCP033093_metalloPase"/>
</dbReference>
<reference evidence="7 8" key="1">
    <citation type="submission" date="2019-08" db="EMBL/GenBank/DDBJ databases">
        <authorList>
            <person name="Lei W."/>
        </authorList>
    </citation>
    <scope>NUCLEOTIDE SEQUENCE [LARGE SCALE GENOMIC DNA]</scope>
    <source>
        <strain evidence="7 8">CCUG 58627</strain>
    </source>
</reference>
<evidence type="ECO:0000256" key="4">
    <source>
        <dbReference type="ARBA" id="ARBA00022801"/>
    </source>
</evidence>
<dbReference type="InterPro" id="IPR041796">
    <property type="entry name" value="Mre11_N"/>
</dbReference>
<keyword evidence="5 7" id="KW-0269">Exonuclease</keyword>
<dbReference type="AlphaFoldDB" id="A0A5C5UTP8"/>
<accession>A0A5C5UTP8</accession>
<keyword evidence="4" id="KW-0378">Hydrolase</keyword>
<sequence length="375" mass="40972">MKTIKFLHTSDWQLGMTRWFLSPEAQARFEEDRLLAIARLGEIARERGCEFIVAAGDVFEHNSLSQRTFGRAKEALSKLPVDVYLLPGNHDPLTADSMLRSVAELPNVHLIESAAVIQVGDGVELVGAPLLTKHAATDLVAAALSPLEPQPSGQVRIAVGHGQPESRGAEANIDLAFVEHALARRVIDYLALGDTHSTESVGTSGKVWFSGAPETTDFYDRDTVGGGENNSGNVLVVTVSEEGVEVEEIPVGRWTFEAIGFDVNTAEDVDAFFAALDAYPEKSRTVVKYALRGTLGVSDMRRLEQGLEEREPVFAALYERARLTSLSVAPSQDELMELELSGYANDALHELLERSEDETAADALRLLFRLAKERV</sequence>
<comment type="similarity">
    <text evidence="1">Belongs to the SbcD family.</text>
</comment>
<dbReference type="InterPro" id="IPR029052">
    <property type="entry name" value="Metallo-depent_PP-like"/>
</dbReference>
<evidence type="ECO:0000256" key="2">
    <source>
        <dbReference type="ARBA" id="ARBA00013365"/>
    </source>
</evidence>
<dbReference type="PANTHER" id="PTHR30337:SF0">
    <property type="entry name" value="NUCLEASE SBCCD SUBUNIT D"/>
    <property type="match status" value="1"/>
</dbReference>
<dbReference type="PIRSF" id="PIRSF033093">
    <property type="entry name" value="UCP_ML1119"/>
    <property type="match status" value="1"/>
</dbReference>
<dbReference type="OrthoDB" id="9773856at2"/>
<evidence type="ECO:0000256" key="3">
    <source>
        <dbReference type="ARBA" id="ARBA00022722"/>
    </source>
</evidence>
<dbReference type="Pfam" id="PF00149">
    <property type="entry name" value="Metallophos"/>
    <property type="match status" value="1"/>
</dbReference>
<dbReference type="SUPFAM" id="SSF56300">
    <property type="entry name" value="Metallo-dependent phosphatases"/>
    <property type="match status" value="1"/>
</dbReference>
<evidence type="ECO:0000256" key="1">
    <source>
        <dbReference type="ARBA" id="ARBA00010555"/>
    </source>
</evidence>
<dbReference type="RefSeq" id="WP_146323271.1">
    <property type="nucleotide sequence ID" value="NZ_BAABLR010000075.1"/>
</dbReference>
<evidence type="ECO:0000256" key="5">
    <source>
        <dbReference type="ARBA" id="ARBA00022839"/>
    </source>
</evidence>
<dbReference type="Proteomes" id="UP000320791">
    <property type="component" value="Unassembled WGS sequence"/>
</dbReference>
<proteinExistence type="inferred from homology"/>
<dbReference type="PANTHER" id="PTHR30337">
    <property type="entry name" value="COMPONENT OF ATP-DEPENDENT DSDNA EXONUCLEASE"/>
    <property type="match status" value="1"/>
</dbReference>
<evidence type="ECO:0000313" key="7">
    <source>
        <dbReference type="EMBL" id="TWT28815.1"/>
    </source>
</evidence>
<keyword evidence="3" id="KW-0540">Nuclease</keyword>
<protein>
    <recommendedName>
        <fullName evidence="2">Nuclease SbcCD subunit D</fullName>
    </recommendedName>
</protein>
<dbReference type="CDD" id="cd00840">
    <property type="entry name" value="MPP_Mre11_N"/>
    <property type="match status" value="1"/>
</dbReference>
<feature type="domain" description="Calcineurin-like phosphoesterase" evidence="6">
    <location>
        <begin position="4"/>
        <end position="197"/>
    </location>
</feature>
<name>A0A5C5UTP8_9CORY</name>
<comment type="caution">
    <text evidence="7">The sequence shown here is derived from an EMBL/GenBank/DDBJ whole genome shotgun (WGS) entry which is preliminary data.</text>
</comment>
<dbReference type="Gene3D" id="3.60.21.10">
    <property type="match status" value="1"/>
</dbReference>
<organism evidence="7 8">
    <name type="scientific">Corynebacterium canis</name>
    <dbReference type="NCBI Taxonomy" id="679663"/>
    <lineage>
        <taxon>Bacteria</taxon>
        <taxon>Bacillati</taxon>
        <taxon>Actinomycetota</taxon>
        <taxon>Actinomycetes</taxon>
        <taxon>Mycobacteriales</taxon>
        <taxon>Corynebacteriaceae</taxon>
        <taxon>Corynebacterium</taxon>
    </lineage>
</organism>